<dbReference type="OrthoDB" id="162989at2759"/>
<dbReference type="PANTHER" id="PTHR47512">
    <property type="entry name" value="EXPRESSED PROTEIN"/>
    <property type="match status" value="1"/>
</dbReference>
<evidence type="ECO:0000313" key="2">
    <source>
        <dbReference type="EMBL" id="KAJ4965398.1"/>
    </source>
</evidence>
<feature type="compositionally biased region" description="Basic and acidic residues" evidence="1">
    <location>
        <begin position="22"/>
        <end position="31"/>
    </location>
</feature>
<evidence type="ECO:0000256" key="1">
    <source>
        <dbReference type="SAM" id="MobiDB-lite"/>
    </source>
</evidence>
<evidence type="ECO:0000313" key="3">
    <source>
        <dbReference type="Proteomes" id="UP001141806"/>
    </source>
</evidence>
<keyword evidence="3" id="KW-1185">Reference proteome</keyword>
<dbReference type="AlphaFoldDB" id="A0A9Q0QMR4"/>
<feature type="compositionally biased region" description="Acidic residues" evidence="1">
    <location>
        <begin position="213"/>
        <end position="228"/>
    </location>
</feature>
<protein>
    <submittedName>
        <fullName evidence="2">Uncharacterized protein</fullName>
    </submittedName>
</protein>
<dbReference type="Proteomes" id="UP001141806">
    <property type="component" value="Unassembled WGS sequence"/>
</dbReference>
<name>A0A9Q0QMR4_9MAGN</name>
<dbReference type="PANTHER" id="PTHR47512:SF3">
    <property type="entry name" value="CHALCONE-FLAVONONE ISOMERASE FAMILY PROTEIN"/>
    <property type="match status" value="1"/>
</dbReference>
<dbReference type="EMBL" id="JAMYWD010000007">
    <property type="protein sequence ID" value="KAJ4965398.1"/>
    <property type="molecule type" value="Genomic_DNA"/>
</dbReference>
<feature type="region of interest" description="Disordered" evidence="1">
    <location>
        <begin position="206"/>
        <end position="228"/>
    </location>
</feature>
<comment type="caution">
    <text evidence="2">The sequence shown here is derived from an EMBL/GenBank/DDBJ whole genome shotgun (WGS) entry which is preliminary data.</text>
</comment>
<feature type="compositionally biased region" description="Polar residues" evidence="1">
    <location>
        <begin position="1"/>
        <end position="21"/>
    </location>
</feature>
<gene>
    <name evidence="2" type="ORF">NE237_017247</name>
</gene>
<proteinExistence type="predicted"/>
<feature type="region of interest" description="Disordered" evidence="1">
    <location>
        <begin position="1"/>
        <end position="35"/>
    </location>
</feature>
<accession>A0A9Q0QMR4</accession>
<sequence>METPASTRSEALTALNNIPTSRNREESEKKFLSRGRNLKSDRSALIDITNDSPIVGLARGSLESPFSFRKKRDRSNKTPGSGEALLRGQVKTLLQKVEEEAELSKLSLEDSPFLHLPAVVGSPSGLLSPTLVNKPQFLNLSCGGNLNNILNGSAFSSDLYGDSKILQGVIDINETNQEVEKSERSAMIRSLLMDFSEKSEIVDSSECSSELTYQEESESPEKAVEEDDASVWSIQVNASNKNECEEEVEEGEDAEADYYYYEEETEEKVGGELIDELCTGLSKISVQEKRMSEFKGKHTRFVYNSDEEIEGEETVSHYSSISPNVLRLKGLPTPEAKHLRFPQEEEED</sequence>
<reference evidence="2" key="1">
    <citation type="journal article" date="2023" name="Plant J.">
        <title>The genome of the king protea, Protea cynaroides.</title>
        <authorList>
            <person name="Chang J."/>
            <person name="Duong T.A."/>
            <person name="Schoeman C."/>
            <person name="Ma X."/>
            <person name="Roodt D."/>
            <person name="Barker N."/>
            <person name="Li Z."/>
            <person name="Van de Peer Y."/>
            <person name="Mizrachi E."/>
        </authorList>
    </citation>
    <scope>NUCLEOTIDE SEQUENCE</scope>
    <source>
        <tissue evidence="2">Young leaves</tissue>
    </source>
</reference>
<organism evidence="2 3">
    <name type="scientific">Protea cynaroides</name>
    <dbReference type="NCBI Taxonomy" id="273540"/>
    <lineage>
        <taxon>Eukaryota</taxon>
        <taxon>Viridiplantae</taxon>
        <taxon>Streptophyta</taxon>
        <taxon>Embryophyta</taxon>
        <taxon>Tracheophyta</taxon>
        <taxon>Spermatophyta</taxon>
        <taxon>Magnoliopsida</taxon>
        <taxon>Proteales</taxon>
        <taxon>Proteaceae</taxon>
        <taxon>Protea</taxon>
    </lineage>
</organism>